<name>A0A1M6BWA9_9FIRM</name>
<dbReference type="EMBL" id="FQYW01000007">
    <property type="protein sequence ID" value="SHI52947.1"/>
    <property type="molecule type" value="Genomic_DNA"/>
</dbReference>
<evidence type="ECO:0000313" key="7">
    <source>
        <dbReference type="Proteomes" id="UP000191240"/>
    </source>
</evidence>
<dbReference type="SUPFAM" id="SSF52540">
    <property type="entry name" value="P-loop containing nucleoside triphosphate hydrolases"/>
    <property type="match status" value="2"/>
</dbReference>
<dbReference type="Gene3D" id="3.40.50.300">
    <property type="entry name" value="P-loop containing nucleotide triphosphate hydrolases"/>
    <property type="match status" value="2"/>
</dbReference>
<comment type="subunit">
    <text evidence="2">Heterodimer of SbcC and SbcD.</text>
</comment>
<dbReference type="Pfam" id="PF13476">
    <property type="entry name" value="AAA_23"/>
    <property type="match status" value="1"/>
</dbReference>
<evidence type="ECO:0000256" key="2">
    <source>
        <dbReference type="ARBA" id="ARBA00011322"/>
    </source>
</evidence>
<gene>
    <name evidence="6" type="ORF">SAMN02745671_00872</name>
</gene>
<evidence type="ECO:0000256" key="1">
    <source>
        <dbReference type="ARBA" id="ARBA00006930"/>
    </source>
</evidence>
<reference evidence="6 7" key="1">
    <citation type="submission" date="2016-11" db="EMBL/GenBank/DDBJ databases">
        <authorList>
            <person name="Jaros S."/>
            <person name="Januszkiewicz K."/>
            <person name="Wedrychowicz H."/>
        </authorList>
    </citation>
    <scope>NUCLEOTIDE SEQUENCE [LARGE SCALE GENOMIC DNA]</scope>
    <source>
        <strain evidence="6 7">DSM 3074</strain>
    </source>
</reference>
<feature type="domain" description="Rad50/SbcC-type AAA" evidence="5">
    <location>
        <begin position="5"/>
        <end position="282"/>
    </location>
</feature>
<organism evidence="6 7">
    <name type="scientific">Anaerovibrio lipolyticus DSM 3074</name>
    <dbReference type="NCBI Taxonomy" id="1120997"/>
    <lineage>
        <taxon>Bacteria</taxon>
        <taxon>Bacillati</taxon>
        <taxon>Bacillota</taxon>
        <taxon>Negativicutes</taxon>
        <taxon>Selenomonadales</taxon>
        <taxon>Selenomonadaceae</taxon>
        <taxon>Anaerovibrio</taxon>
    </lineage>
</organism>
<dbReference type="GO" id="GO:0006302">
    <property type="term" value="P:double-strand break repair"/>
    <property type="evidence" value="ECO:0007669"/>
    <property type="project" value="InterPro"/>
</dbReference>
<evidence type="ECO:0000313" key="6">
    <source>
        <dbReference type="EMBL" id="SHI52947.1"/>
    </source>
</evidence>
<evidence type="ECO:0000256" key="3">
    <source>
        <dbReference type="ARBA" id="ARBA00013368"/>
    </source>
</evidence>
<dbReference type="OrthoDB" id="9795626at2"/>
<dbReference type="PANTHER" id="PTHR32114">
    <property type="entry name" value="ABC TRANSPORTER ABCH.3"/>
    <property type="match status" value="1"/>
</dbReference>
<dbReference type="AlphaFoldDB" id="A0A1M6BWA9"/>
<feature type="coiled-coil region" evidence="4">
    <location>
        <begin position="407"/>
        <end position="468"/>
    </location>
</feature>
<dbReference type="Proteomes" id="UP000191240">
    <property type="component" value="Unassembled WGS sequence"/>
</dbReference>
<keyword evidence="4" id="KW-0175">Coiled coil</keyword>
<dbReference type="Gene3D" id="1.10.287.1490">
    <property type="match status" value="1"/>
</dbReference>
<evidence type="ECO:0000256" key="4">
    <source>
        <dbReference type="SAM" id="Coils"/>
    </source>
</evidence>
<protein>
    <recommendedName>
        <fullName evidence="3">Nuclease SbcCD subunit C</fullName>
    </recommendedName>
</protein>
<comment type="similarity">
    <text evidence="1">Belongs to the SMC family. SbcC subfamily.</text>
</comment>
<accession>A0A1M6BWA9</accession>
<proteinExistence type="inferred from homology"/>
<sequence>MLIKKIELENFKSFKGTQYIDFATDSVKNVTVVMGDNGAGKTTLEQAFVWCLYGEVEGLGENLLNYEIQNELMYEQISKACMKVKLLVEYRGQNYIISRFQDFIYKYNKVVVDGDYFIVEKQDENGSWIRLKTTESLVFIKKLLPQELSGFFFFDGEHLDRMSTELLQKKKSINFKNAVRGLVGLTALRNTLIQLGPATKKRTVCGRFNSEINLGSDDRIRDLSNDIDRFSEAIEKHEKEVENLEIEIERHAGNIADWKQQLSNLQDDVNRKKEYDALEKKIVDNEKRENALVVSLFKDFAKNFGTEISQPLFKAALEEIESVSKPEEVRPYIPVDTIKFLLNAKECICGCKIEEGSEVSKRLMSLMEDLPSDSIGNSIVQFSKDIRARLRNIGEFKNNFEQCIVDKSNYSEEARKASDERRLLEDTLKDTSQVENLRKNINGSTARINDYRDRVRNYRKDIAKDEIQRNLAQTNRDKLLAVSEKNRKNIAYYNYANSLYEMLSNTYMKKEKNTRRDLEVIINEIFDDIYDGDIKIAVDEEYRITSTLKDVLGGGGNLARNTAQNYAIIFAFIVGIIKLVKINKENKENKDDLTSYEDGYPLVMDAPLSSFDETRIKQICQTIPEIAKQIIIFIKDTDGKIAEQHLSSKIGARYDLKPISKTQSTIEKR</sequence>
<dbReference type="InterPro" id="IPR027417">
    <property type="entry name" value="P-loop_NTPase"/>
</dbReference>
<evidence type="ECO:0000259" key="5">
    <source>
        <dbReference type="Pfam" id="PF13476"/>
    </source>
</evidence>
<feature type="coiled-coil region" evidence="4">
    <location>
        <begin position="220"/>
        <end position="275"/>
    </location>
</feature>
<dbReference type="RefSeq" id="WP_080325475.1">
    <property type="nucleotide sequence ID" value="NZ_FQYW01000007.1"/>
</dbReference>
<dbReference type="PANTHER" id="PTHR32114:SF2">
    <property type="entry name" value="ABC TRANSPORTER ABCH.3"/>
    <property type="match status" value="1"/>
</dbReference>
<dbReference type="GO" id="GO:0016887">
    <property type="term" value="F:ATP hydrolysis activity"/>
    <property type="evidence" value="ECO:0007669"/>
    <property type="project" value="InterPro"/>
</dbReference>
<dbReference type="InterPro" id="IPR038729">
    <property type="entry name" value="Rad50/SbcC_AAA"/>
</dbReference>